<dbReference type="EMBL" id="AOLR01000047">
    <property type="protein sequence ID" value="EMA09318.1"/>
    <property type="molecule type" value="Genomic_DNA"/>
</dbReference>
<comment type="caution">
    <text evidence="2">The sequence shown here is derived from an EMBL/GenBank/DDBJ whole genome shotgun (WGS) entry which is preliminary data.</text>
</comment>
<evidence type="ECO:0000256" key="1">
    <source>
        <dbReference type="SAM" id="MobiDB-lite"/>
    </source>
</evidence>
<dbReference type="Proteomes" id="UP000011659">
    <property type="component" value="Unassembled WGS sequence"/>
</dbReference>
<accession>M0JLU1</accession>
<feature type="compositionally biased region" description="Basic and acidic residues" evidence="1">
    <location>
        <begin position="18"/>
        <end position="29"/>
    </location>
</feature>
<sequence>MEQLSEIDLLQTLKDVESSHRTSAKHDVRGSNPYSSGIGSIPAEISFPLLYRPVRRIDDDFKEVESL</sequence>
<reference evidence="2 3" key="1">
    <citation type="journal article" date="2014" name="PLoS Genet.">
        <title>Phylogenetically driven sequencing of extremely halophilic archaea reveals strategies for static and dynamic osmo-response.</title>
        <authorList>
            <person name="Becker E.A."/>
            <person name="Seitzer P.M."/>
            <person name="Tritt A."/>
            <person name="Larsen D."/>
            <person name="Krusor M."/>
            <person name="Yao A.I."/>
            <person name="Wu D."/>
            <person name="Madern D."/>
            <person name="Eisen J.A."/>
            <person name="Darling A.E."/>
            <person name="Facciotti M.T."/>
        </authorList>
    </citation>
    <scope>NUCLEOTIDE SEQUENCE [LARGE SCALE GENOMIC DNA]</scope>
    <source>
        <strain evidence="2 3">ATCC 33800</strain>
    </source>
</reference>
<organism evidence="2 3">
    <name type="scientific">Haloarcula marismortui ATCC 33800</name>
    <dbReference type="NCBI Taxonomy" id="662476"/>
    <lineage>
        <taxon>Archaea</taxon>
        <taxon>Methanobacteriati</taxon>
        <taxon>Methanobacteriota</taxon>
        <taxon>Stenosarchaea group</taxon>
        <taxon>Halobacteria</taxon>
        <taxon>Halobacteriales</taxon>
        <taxon>Haloarculaceae</taxon>
        <taxon>Haloarcula</taxon>
    </lineage>
</organism>
<proteinExistence type="predicted"/>
<feature type="region of interest" description="Disordered" evidence="1">
    <location>
        <begin position="18"/>
        <end position="41"/>
    </location>
</feature>
<gene>
    <name evidence="2" type="ORF">C436_19288</name>
</gene>
<keyword evidence="3" id="KW-1185">Reference proteome</keyword>
<dbReference type="AlphaFoldDB" id="M0JLU1"/>
<protein>
    <submittedName>
        <fullName evidence="2">Uncharacterized protein</fullName>
    </submittedName>
</protein>
<evidence type="ECO:0000313" key="3">
    <source>
        <dbReference type="Proteomes" id="UP000011659"/>
    </source>
</evidence>
<evidence type="ECO:0000313" key="2">
    <source>
        <dbReference type="EMBL" id="EMA09318.1"/>
    </source>
</evidence>
<name>M0JLU1_9EURY</name>